<evidence type="ECO:0000313" key="13">
    <source>
        <dbReference type="Proteomes" id="UP000198875"/>
    </source>
</evidence>
<dbReference type="Pfam" id="PF08240">
    <property type="entry name" value="ADH_N"/>
    <property type="match status" value="1"/>
</dbReference>
<keyword evidence="4 10" id="KW-0479">Metal-binding</keyword>
<evidence type="ECO:0000313" key="12">
    <source>
        <dbReference type="EMBL" id="CPR12075.1"/>
    </source>
</evidence>
<evidence type="ECO:0000256" key="1">
    <source>
        <dbReference type="ARBA" id="ARBA00001947"/>
    </source>
</evidence>
<dbReference type="InterPro" id="IPR036291">
    <property type="entry name" value="NAD(P)-bd_dom_sf"/>
</dbReference>
<evidence type="ECO:0000256" key="8">
    <source>
        <dbReference type="ARBA" id="ARBA00049164"/>
    </source>
</evidence>
<dbReference type="Gene3D" id="3.90.180.10">
    <property type="entry name" value="Medium-chain alcohol dehydrogenases, catalytic domain"/>
    <property type="match status" value="1"/>
</dbReference>
<protein>
    <recommendedName>
        <fullName evidence="3">alcohol dehydrogenase</fullName>
        <ecNumber evidence="3">1.1.1.1</ecNumber>
    </recommendedName>
</protein>
<dbReference type="PROSITE" id="PS00059">
    <property type="entry name" value="ADH_ZINC"/>
    <property type="match status" value="1"/>
</dbReference>
<accession>A0A0U0WCM7</accession>
<dbReference type="SMART" id="SM00829">
    <property type="entry name" value="PKS_ER"/>
    <property type="match status" value="1"/>
</dbReference>
<dbReference type="GO" id="GO:0008270">
    <property type="term" value="F:zinc ion binding"/>
    <property type="evidence" value="ECO:0007669"/>
    <property type="project" value="InterPro"/>
</dbReference>
<evidence type="ECO:0000256" key="9">
    <source>
        <dbReference type="ARBA" id="ARBA00049243"/>
    </source>
</evidence>
<dbReference type="InterPro" id="IPR023921">
    <property type="entry name" value="ADH_Zn_actinomycetes"/>
</dbReference>
<dbReference type="GO" id="GO:0004022">
    <property type="term" value="F:alcohol dehydrogenase (NAD+) activity"/>
    <property type="evidence" value="ECO:0007669"/>
    <property type="project" value="UniProtKB-EC"/>
</dbReference>
<dbReference type="SUPFAM" id="SSF51735">
    <property type="entry name" value="NAD(P)-binding Rossmann-fold domains"/>
    <property type="match status" value="1"/>
</dbReference>
<dbReference type="Gene3D" id="3.40.50.720">
    <property type="entry name" value="NAD(P)-binding Rossmann-like Domain"/>
    <property type="match status" value="1"/>
</dbReference>
<evidence type="ECO:0000256" key="7">
    <source>
        <dbReference type="ARBA" id="ARBA00023027"/>
    </source>
</evidence>
<evidence type="ECO:0000256" key="2">
    <source>
        <dbReference type="ARBA" id="ARBA00008072"/>
    </source>
</evidence>
<comment type="catalytic activity">
    <reaction evidence="9">
        <text>a primary alcohol + NAD(+) = an aldehyde + NADH + H(+)</text>
        <dbReference type="Rhea" id="RHEA:10736"/>
        <dbReference type="ChEBI" id="CHEBI:15378"/>
        <dbReference type="ChEBI" id="CHEBI:15734"/>
        <dbReference type="ChEBI" id="CHEBI:17478"/>
        <dbReference type="ChEBI" id="CHEBI:57540"/>
        <dbReference type="ChEBI" id="CHEBI:57945"/>
        <dbReference type="EC" id="1.1.1.1"/>
    </reaction>
</comment>
<feature type="domain" description="Enoyl reductase (ER)" evidence="11">
    <location>
        <begin position="12"/>
        <end position="384"/>
    </location>
</feature>
<comment type="catalytic activity">
    <reaction evidence="8">
        <text>a secondary alcohol + NAD(+) = a ketone + NADH + H(+)</text>
        <dbReference type="Rhea" id="RHEA:10740"/>
        <dbReference type="ChEBI" id="CHEBI:15378"/>
        <dbReference type="ChEBI" id="CHEBI:17087"/>
        <dbReference type="ChEBI" id="CHEBI:35681"/>
        <dbReference type="ChEBI" id="CHEBI:57540"/>
        <dbReference type="ChEBI" id="CHEBI:57945"/>
        <dbReference type="EC" id="1.1.1.1"/>
    </reaction>
</comment>
<dbReference type="NCBIfam" id="TIGR03989">
    <property type="entry name" value="Rxyl_3153"/>
    <property type="match status" value="1"/>
</dbReference>
<evidence type="ECO:0000256" key="3">
    <source>
        <dbReference type="ARBA" id="ARBA00013190"/>
    </source>
</evidence>
<evidence type="ECO:0000256" key="5">
    <source>
        <dbReference type="ARBA" id="ARBA00022833"/>
    </source>
</evidence>
<keyword evidence="7" id="KW-0520">NAD</keyword>
<organism evidence="12 13">
    <name type="scientific">Mycobacterium bohemicum DSM 44277</name>
    <dbReference type="NCBI Taxonomy" id="1236609"/>
    <lineage>
        <taxon>Bacteria</taxon>
        <taxon>Bacillati</taxon>
        <taxon>Actinomycetota</taxon>
        <taxon>Actinomycetes</taxon>
        <taxon>Mycobacteriales</taxon>
        <taxon>Mycobacteriaceae</taxon>
        <taxon>Mycobacterium</taxon>
    </lineage>
</organism>
<evidence type="ECO:0000256" key="10">
    <source>
        <dbReference type="RuleBase" id="RU361277"/>
    </source>
</evidence>
<dbReference type="PANTHER" id="PTHR43880:SF12">
    <property type="entry name" value="ALCOHOL DEHYDROGENASE CLASS-3"/>
    <property type="match status" value="1"/>
</dbReference>
<dbReference type="InterPro" id="IPR002328">
    <property type="entry name" value="ADH_Zn_CS"/>
</dbReference>
<dbReference type="AlphaFoldDB" id="A0A0U0WCM7"/>
<dbReference type="GO" id="GO:0046294">
    <property type="term" value="P:formaldehyde catabolic process"/>
    <property type="evidence" value="ECO:0007669"/>
    <property type="project" value="TreeGrafter"/>
</dbReference>
<dbReference type="EC" id="1.1.1.1" evidence="3"/>
<evidence type="ECO:0000256" key="4">
    <source>
        <dbReference type="ARBA" id="ARBA00022723"/>
    </source>
</evidence>
<dbReference type="InterPro" id="IPR013149">
    <property type="entry name" value="ADH-like_C"/>
</dbReference>
<name>A0A0U0WCM7_MYCBE</name>
<keyword evidence="6" id="KW-0560">Oxidoreductase</keyword>
<dbReference type="CDD" id="cd08279">
    <property type="entry name" value="Zn_ADH_class_III"/>
    <property type="match status" value="1"/>
</dbReference>
<dbReference type="InterPro" id="IPR013154">
    <property type="entry name" value="ADH-like_N"/>
</dbReference>
<gene>
    <name evidence="12" type="primary">adhD_1</name>
    <name evidence="12" type="ORF">BN971_03368</name>
</gene>
<dbReference type="EMBL" id="CSTD01000003">
    <property type="protein sequence ID" value="CPR12075.1"/>
    <property type="molecule type" value="Genomic_DNA"/>
</dbReference>
<evidence type="ECO:0000256" key="6">
    <source>
        <dbReference type="ARBA" id="ARBA00023002"/>
    </source>
</evidence>
<evidence type="ECO:0000259" key="11">
    <source>
        <dbReference type="SMART" id="SM00829"/>
    </source>
</evidence>
<dbReference type="GO" id="GO:0005829">
    <property type="term" value="C:cytosol"/>
    <property type="evidence" value="ECO:0007669"/>
    <property type="project" value="TreeGrafter"/>
</dbReference>
<dbReference type="OrthoDB" id="334894at2"/>
<dbReference type="Proteomes" id="UP000198875">
    <property type="component" value="Unassembled WGS sequence"/>
</dbReference>
<dbReference type="RefSeq" id="WP_090350338.1">
    <property type="nucleotide sequence ID" value="NZ_CSTD01000003.1"/>
</dbReference>
<sequence>MKCRGAVLPGAGRGWEIREIELDPPRDGEVLVRVAVAGICHSDDHYATGDGVAGSRLATIMADNEIPVPELYPMLGGHEGAGVVTEVGPGVRSVRPGDRVATSFIPACGSCRWCSRGQSYLCDLGAGTVSKEMTTDGTPRRHVGDEHLTAMTQLGTFAEYLVAAESSVIKIDDDIPFHAGSLVSCGVMTGWGSATVGAGTEAGDTVVVIGTGGVGMNALQGARAVGAKYVVAVDPVAFKRDSAGAFGATHAVASIDEAAPLVRQLTRGVMADRVVLTPGVVPTDLLSPAMMLTRKGGTCVLTGLSRYDELPVPLVLNDMVLSAKQLKGLLAGGMNPRASMPMLLSMYREGRLKLDELVTRRYRLDQINEAFSDMREGRNIRGLIDFIDFQ</sequence>
<proteinExistence type="inferred from homology"/>
<dbReference type="InterPro" id="IPR011032">
    <property type="entry name" value="GroES-like_sf"/>
</dbReference>
<dbReference type="Pfam" id="PF00107">
    <property type="entry name" value="ADH_zinc_N"/>
    <property type="match status" value="1"/>
</dbReference>
<keyword evidence="5 10" id="KW-0862">Zinc</keyword>
<dbReference type="InterPro" id="IPR020843">
    <property type="entry name" value="ER"/>
</dbReference>
<comment type="cofactor">
    <cofactor evidence="1 10">
        <name>Zn(2+)</name>
        <dbReference type="ChEBI" id="CHEBI:29105"/>
    </cofactor>
</comment>
<dbReference type="PANTHER" id="PTHR43880">
    <property type="entry name" value="ALCOHOL DEHYDROGENASE"/>
    <property type="match status" value="1"/>
</dbReference>
<comment type="similarity">
    <text evidence="2 10">Belongs to the zinc-containing alcohol dehydrogenase family.</text>
</comment>
<dbReference type="GO" id="GO:0051903">
    <property type="term" value="F:S-(hydroxymethyl)glutathione dehydrogenase [NAD(P)+] activity"/>
    <property type="evidence" value="ECO:0007669"/>
    <property type="project" value="TreeGrafter"/>
</dbReference>
<reference evidence="12 13" key="1">
    <citation type="submission" date="2015-03" db="EMBL/GenBank/DDBJ databases">
        <authorList>
            <person name="Murphy D."/>
        </authorList>
    </citation>
    <scope>NUCLEOTIDE SEQUENCE [LARGE SCALE GENOMIC DNA]</scope>
    <source>
        <strain evidence="12 13">DSM 44277</strain>
    </source>
</reference>
<dbReference type="SUPFAM" id="SSF50129">
    <property type="entry name" value="GroES-like"/>
    <property type="match status" value="2"/>
</dbReference>